<proteinExistence type="predicted"/>
<dbReference type="Proteomes" id="UP001465755">
    <property type="component" value="Unassembled WGS sequence"/>
</dbReference>
<feature type="region of interest" description="Disordered" evidence="1">
    <location>
        <begin position="1"/>
        <end position="115"/>
    </location>
</feature>
<evidence type="ECO:0000313" key="2">
    <source>
        <dbReference type="EMBL" id="KAK9809292.1"/>
    </source>
</evidence>
<sequence>MIATSAQRTALQAVHSGQAPVADESPAEHAIEADTATPASVSPVTPPRAAVARATVSRDTPQPCLKRALSRSKNRSKSGQDSDPCVGERRSSQEPGSYLCPTSKEAHQPPARTSL</sequence>
<dbReference type="EMBL" id="JALJOQ010000021">
    <property type="protein sequence ID" value="KAK9809292.1"/>
    <property type="molecule type" value="Genomic_DNA"/>
</dbReference>
<dbReference type="AlphaFoldDB" id="A0AAW1PMS6"/>
<protein>
    <submittedName>
        <fullName evidence="2">Uncharacterized protein</fullName>
    </submittedName>
</protein>
<accession>A0AAW1PMS6</accession>
<name>A0AAW1PMS6_9CHLO</name>
<feature type="compositionally biased region" description="Polar residues" evidence="1">
    <location>
        <begin position="1"/>
        <end position="10"/>
    </location>
</feature>
<evidence type="ECO:0000313" key="3">
    <source>
        <dbReference type="Proteomes" id="UP001465755"/>
    </source>
</evidence>
<comment type="caution">
    <text evidence="2">The sequence shown here is derived from an EMBL/GenBank/DDBJ whole genome shotgun (WGS) entry which is preliminary data.</text>
</comment>
<reference evidence="2 3" key="1">
    <citation type="journal article" date="2024" name="Nat. Commun.">
        <title>Phylogenomics reveals the evolutionary origins of lichenization in chlorophyte algae.</title>
        <authorList>
            <person name="Puginier C."/>
            <person name="Libourel C."/>
            <person name="Otte J."/>
            <person name="Skaloud P."/>
            <person name="Haon M."/>
            <person name="Grisel S."/>
            <person name="Petersen M."/>
            <person name="Berrin J.G."/>
            <person name="Delaux P.M."/>
            <person name="Dal Grande F."/>
            <person name="Keller J."/>
        </authorList>
    </citation>
    <scope>NUCLEOTIDE SEQUENCE [LARGE SCALE GENOMIC DNA]</scope>
    <source>
        <strain evidence="2 3">SAG 2036</strain>
    </source>
</reference>
<evidence type="ECO:0000256" key="1">
    <source>
        <dbReference type="SAM" id="MobiDB-lite"/>
    </source>
</evidence>
<gene>
    <name evidence="2" type="ORF">WJX73_001990</name>
</gene>
<feature type="compositionally biased region" description="Low complexity" evidence="1">
    <location>
        <begin position="35"/>
        <end position="58"/>
    </location>
</feature>
<organism evidence="2 3">
    <name type="scientific">Symbiochloris irregularis</name>
    <dbReference type="NCBI Taxonomy" id="706552"/>
    <lineage>
        <taxon>Eukaryota</taxon>
        <taxon>Viridiplantae</taxon>
        <taxon>Chlorophyta</taxon>
        <taxon>core chlorophytes</taxon>
        <taxon>Trebouxiophyceae</taxon>
        <taxon>Trebouxiales</taxon>
        <taxon>Trebouxiaceae</taxon>
        <taxon>Symbiochloris</taxon>
    </lineage>
</organism>
<keyword evidence="3" id="KW-1185">Reference proteome</keyword>